<feature type="transmembrane region" description="Helical" evidence="2">
    <location>
        <begin position="367"/>
        <end position="387"/>
    </location>
</feature>
<gene>
    <name evidence="3" type="ORF">LTR84_010395</name>
</gene>
<keyword evidence="4" id="KW-1185">Reference proteome</keyword>
<sequence length="544" mass="61149">MQAFTHQHGYRPLQEERGPPWEHNHEPNQYQPFVPQDAKSTYYSTTHHPYQGKTSTTDNIPLVALQPRSLDKSIQEYKDTSRKCRCDCATITLCVLVWLLIAGSVASLIFVTRAKKNDAGWIDGQTVAGAFGLLLGFSAIAATLNEALVDRVYRRIKAHALRGHVSGHHLRAANFQMVDCLKRLVTGKISRREFGVLVSTMLLRLGPAAAFSSLQLTVQIGRNPNNPALFLTQIRTPWVPVPLALHIFSIFAALAFSGLPPWSLFFNKWNEKVILAAYRPYLDIVPYGSVATADQVAQLLDDTALQPRDFSSLALDHRPGLQAGKKLKGTLTGTLIIIGLPSLLYIYQHYADKDGFAVARFTYSLGLSLFGIGYTLSQNFVIWTLGLEGITGTPRSDTNRLGSTSGLMLLVKALRQRRPVRVFFLYLLFWLHAITVRLVLFVYIWLLSVHKTVPEQVSQDVDQLRWAMNMFWPVILWLFILPPFAIWFFVPFKAPISNLDGWRIAKILEGAVLGKGRYGVDGPEGQGMARWSMTARSFRKERLL</sequence>
<evidence type="ECO:0000313" key="3">
    <source>
        <dbReference type="EMBL" id="KAK5044857.1"/>
    </source>
</evidence>
<accession>A0AAV9MWD6</accession>
<dbReference type="RefSeq" id="XP_064700507.1">
    <property type="nucleotide sequence ID" value="XM_064853932.1"/>
</dbReference>
<dbReference type="AlphaFoldDB" id="A0AAV9MWD6"/>
<comment type="caution">
    <text evidence="3">The sequence shown here is derived from an EMBL/GenBank/DDBJ whole genome shotgun (WGS) entry which is preliminary data.</text>
</comment>
<keyword evidence="2" id="KW-0812">Transmembrane</keyword>
<keyword evidence="2" id="KW-1133">Transmembrane helix</keyword>
<feature type="transmembrane region" description="Helical" evidence="2">
    <location>
        <begin position="238"/>
        <end position="259"/>
    </location>
</feature>
<proteinExistence type="predicted"/>
<feature type="transmembrane region" description="Helical" evidence="2">
    <location>
        <begin position="194"/>
        <end position="218"/>
    </location>
</feature>
<reference evidence="3 4" key="1">
    <citation type="submission" date="2023-08" db="EMBL/GenBank/DDBJ databases">
        <title>Black Yeasts Isolated from many extreme environments.</title>
        <authorList>
            <person name="Coleine C."/>
            <person name="Stajich J.E."/>
            <person name="Selbmann L."/>
        </authorList>
    </citation>
    <scope>NUCLEOTIDE SEQUENCE [LARGE SCALE GENOMIC DNA]</scope>
    <source>
        <strain evidence="3 4">CCFEE 5792</strain>
    </source>
</reference>
<feature type="transmembrane region" description="Helical" evidence="2">
    <location>
        <begin position="466"/>
        <end position="490"/>
    </location>
</feature>
<feature type="transmembrane region" description="Helical" evidence="2">
    <location>
        <begin position="88"/>
        <end position="110"/>
    </location>
</feature>
<organism evidence="3 4">
    <name type="scientific">Exophiala bonariae</name>
    <dbReference type="NCBI Taxonomy" id="1690606"/>
    <lineage>
        <taxon>Eukaryota</taxon>
        <taxon>Fungi</taxon>
        <taxon>Dikarya</taxon>
        <taxon>Ascomycota</taxon>
        <taxon>Pezizomycotina</taxon>
        <taxon>Eurotiomycetes</taxon>
        <taxon>Chaetothyriomycetidae</taxon>
        <taxon>Chaetothyriales</taxon>
        <taxon>Herpotrichiellaceae</taxon>
        <taxon>Exophiala</taxon>
    </lineage>
</organism>
<feature type="region of interest" description="Disordered" evidence="1">
    <location>
        <begin position="1"/>
        <end position="30"/>
    </location>
</feature>
<evidence type="ECO:0000313" key="4">
    <source>
        <dbReference type="Proteomes" id="UP001358417"/>
    </source>
</evidence>
<keyword evidence="2" id="KW-0472">Membrane</keyword>
<feature type="compositionally biased region" description="Basic and acidic residues" evidence="1">
    <location>
        <begin position="13"/>
        <end position="26"/>
    </location>
</feature>
<evidence type="ECO:0000256" key="1">
    <source>
        <dbReference type="SAM" id="MobiDB-lite"/>
    </source>
</evidence>
<dbReference type="Proteomes" id="UP001358417">
    <property type="component" value="Unassembled WGS sequence"/>
</dbReference>
<protein>
    <submittedName>
        <fullName evidence="3">Uncharacterized protein</fullName>
    </submittedName>
</protein>
<feature type="transmembrane region" description="Helical" evidence="2">
    <location>
        <begin position="422"/>
        <end position="446"/>
    </location>
</feature>
<evidence type="ECO:0000256" key="2">
    <source>
        <dbReference type="SAM" id="Phobius"/>
    </source>
</evidence>
<name>A0AAV9MWD6_9EURO</name>
<dbReference type="GeneID" id="89978553"/>
<feature type="transmembrane region" description="Helical" evidence="2">
    <location>
        <begin position="130"/>
        <end position="149"/>
    </location>
</feature>
<dbReference type="EMBL" id="JAVRRD010000042">
    <property type="protein sequence ID" value="KAK5044857.1"/>
    <property type="molecule type" value="Genomic_DNA"/>
</dbReference>
<feature type="transmembrane region" description="Helical" evidence="2">
    <location>
        <begin position="327"/>
        <end position="347"/>
    </location>
</feature>